<dbReference type="PANTHER" id="PTHR42810">
    <property type="entry name" value="PURINE PERMEASE C1399.01C-RELATED"/>
    <property type="match status" value="1"/>
</dbReference>
<feature type="transmembrane region" description="Helical" evidence="9">
    <location>
        <begin position="328"/>
        <end position="351"/>
    </location>
</feature>
<evidence type="ECO:0000256" key="9">
    <source>
        <dbReference type="SAM" id="Phobius"/>
    </source>
</evidence>
<dbReference type="PANTHER" id="PTHR42810:SF4">
    <property type="entry name" value="URIC ACID TRANSPORTER UACT"/>
    <property type="match status" value="1"/>
</dbReference>
<sequence length="521" mass="54428">MASGSASVMPDARGTRPEDERLGARRTTVYALQHILTMYGGLIAVPLVVASAAGYDAQTTALLVAAALFVGGFATFLQAWGLPKIGSQLPLVQGVSFTGIATMLSVLATGGGMQSVMGSIMVASVIGFLAAPFFARVLRFFPPVVTGSIITTIGITLVPVAASWSMGGTREAPDYGALENIALAGFTLLAVLLLSKFGGAMLSRLAILVAIVLGTAVAWAVGLADFSGVGQGPWVSLPTPFHFGLPTFHAAAIVAMTIVILVNMAETTADILALSEITGSRINSARIADGLRADMLSSAVAPVFNSFTQTAFVQNVGLVAITKVKSRYVVAVGGVFMVLLGMLPVLGQVIAAIPLPVMGGAGFVLFGTVMSSGIRTLARVDYRGGMNLIIVAVSLSFGMVPIVEPDFYAAFPEWVGIIFSSGISSAAVAALAMNFFFNELSNHRRSTETMGLGTVGLRVLSPREAEALQDGDQFVDGRLLDARGREIPFATSQEQYESVRERINAGELKSLDDIRAACHEK</sequence>
<gene>
    <name evidence="10" type="ORF">AS25_02415</name>
</gene>
<dbReference type="Pfam" id="PF00860">
    <property type="entry name" value="Xan_ur_permease"/>
    <property type="match status" value="1"/>
</dbReference>
<dbReference type="InterPro" id="IPR006043">
    <property type="entry name" value="NCS2"/>
</dbReference>
<feature type="transmembrane region" description="Helical" evidence="9">
    <location>
        <begin position="241"/>
        <end position="262"/>
    </location>
</feature>
<accession>A0A0B0DGI2</accession>
<dbReference type="AlphaFoldDB" id="A0A0B0DGI2"/>
<feature type="transmembrane region" description="Helical" evidence="9">
    <location>
        <begin position="385"/>
        <end position="403"/>
    </location>
</feature>
<evidence type="ECO:0000256" key="7">
    <source>
        <dbReference type="ARBA" id="ARBA00023136"/>
    </source>
</evidence>
<organism evidence="10 11">
    <name type="scientific">Kocuria marina</name>
    <dbReference type="NCBI Taxonomy" id="223184"/>
    <lineage>
        <taxon>Bacteria</taxon>
        <taxon>Bacillati</taxon>
        <taxon>Actinomycetota</taxon>
        <taxon>Actinomycetes</taxon>
        <taxon>Micrococcales</taxon>
        <taxon>Micrococcaceae</taxon>
        <taxon>Kocuria</taxon>
    </lineage>
</organism>
<feature type="transmembrane region" description="Helical" evidence="9">
    <location>
        <begin position="116"/>
        <end position="137"/>
    </location>
</feature>
<keyword evidence="3" id="KW-0813">Transport</keyword>
<proteinExistence type="inferred from homology"/>
<evidence type="ECO:0000256" key="2">
    <source>
        <dbReference type="ARBA" id="ARBA00008821"/>
    </source>
</evidence>
<feature type="transmembrane region" description="Helical" evidence="9">
    <location>
        <begin position="357"/>
        <end position="378"/>
    </location>
</feature>
<keyword evidence="6 9" id="KW-1133">Transmembrane helix</keyword>
<dbReference type="NCBIfam" id="TIGR03173">
    <property type="entry name" value="pbuX"/>
    <property type="match status" value="1"/>
</dbReference>
<evidence type="ECO:0000256" key="1">
    <source>
        <dbReference type="ARBA" id="ARBA00004651"/>
    </source>
</evidence>
<name>A0A0B0DGI2_9MICC</name>
<evidence type="ECO:0000256" key="5">
    <source>
        <dbReference type="ARBA" id="ARBA00022692"/>
    </source>
</evidence>
<protein>
    <submittedName>
        <fullName evidence="10">Uracil permease</fullName>
    </submittedName>
</protein>
<dbReference type="InterPro" id="IPR006042">
    <property type="entry name" value="Xan_ur_permease"/>
</dbReference>
<comment type="caution">
    <text evidence="10">The sequence shown here is derived from an EMBL/GenBank/DDBJ whole genome shotgun (WGS) entry which is preliminary data.</text>
</comment>
<feature type="transmembrane region" description="Helical" evidence="9">
    <location>
        <begin position="61"/>
        <end position="82"/>
    </location>
</feature>
<comment type="similarity">
    <text evidence="2">Belongs to the nucleobase:cation symporter-2 (NCS2) (TC 2.A.40) family.</text>
</comment>
<comment type="subcellular location">
    <subcellularLocation>
        <location evidence="1">Cell membrane</location>
        <topology evidence="1">Multi-pass membrane protein</topology>
    </subcellularLocation>
</comment>
<keyword evidence="7 9" id="KW-0472">Membrane</keyword>
<dbReference type="EMBL" id="JROM01000011">
    <property type="protein sequence ID" value="KHE75272.1"/>
    <property type="molecule type" value="Genomic_DNA"/>
</dbReference>
<keyword evidence="4" id="KW-1003">Cell membrane</keyword>
<dbReference type="STRING" id="223184.AS25_02415"/>
<dbReference type="NCBIfam" id="NF037981">
    <property type="entry name" value="NCS2_1"/>
    <property type="match status" value="1"/>
</dbReference>
<evidence type="ECO:0000256" key="4">
    <source>
        <dbReference type="ARBA" id="ARBA00022475"/>
    </source>
</evidence>
<dbReference type="NCBIfam" id="TIGR00801">
    <property type="entry name" value="ncs2"/>
    <property type="match status" value="1"/>
</dbReference>
<dbReference type="Proteomes" id="UP000030664">
    <property type="component" value="Unassembled WGS sequence"/>
</dbReference>
<evidence type="ECO:0000313" key="11">
    <source>
        <dbReference type="Proteomes" id="UP000030664"/>
    </source>
</evidence>
<dbReference type="InterPro" id="IPR017588">
    <property type="entry name" value="UacT-like"/>
</dbReference>
<dbReference type="eggNOG" id="COG2233">
    <property type="taxonomic scope" value="Bacteria"/>
</dbReference>
<feature type="transmembrane region" description="Helical" evidence="9">
    <location>
        <begin position="176"/>
        <end position="194"/>
    </location>
</feature>
<feature type="transmembrane region" description="Helical" evidence="9">
    <location>
        <begin position="415"/>
        <end position="437"/>
    </location>
</feature>
<evidence type="ECO:0000256" key="3">
    <source>
        <dbReference type="ARBA" id="ARBA00022448"/>
    </source>
</evidence>
<feature type="transmembrane region" description="Helical" evidence="9">
    <location>
        <begin position="201"/>
        <end position="221"/>
    </location>
</feature>
<dbReference type="PROSITE" id="PS01116">
    <property type="entry name" value="XANTH_URACIL_PERMASE"/>
    <property type="match status" value="1"/>
</dbReference>
<evidence type="ECO:0000313" key="10">
    <source>
        <dbReference type="EMBL" id="KHE75272.1"/>
    </source>
</evidence>
<feature type="transmembrane region" description="Helical" evidence="9">
    <location>
        <begin position="35"/>
        <end position="55"/>
    </location>
</feature>
<evidence type="ECO:0000256" key="6">
    <source>
        <dbReference type="ARBA" id="ARBA00022989"/>
    </source>
</evidence>
<dbReference type="RefSeq" id="WP_035960913.1">
    <property type="nucleotide sequence ID" value="NZ_JROM01000011.1"/>
</dbReference>
<reference evidence="10 11" key="1">
    <citation type="submission" date="2014-09" db="EMBL/GenBank/DDBJ databases">
        <title>High-quality draft genome sequence of Kocuria marina SO9-6, an actinobacterium isolated from a copper mine.</title>
        <authorList>
            <person name="Castro D.B."/>
            <person name="Pereira L.B."/>
            <person name="Silva M.V."/>
            <person name="Silva B.P."/>
            <person name="Zanardi B.R."/>
            <person name="Carlos C."/>
            <person name="Belgini D.R."/>
            <person name="Limache E.G."/>
            <person name="Lacerda G.V."/>
            <person name="Nery M.B."/>
            <person name="Gomes M.B."/>
            <person name="Souza S."/>
            <person name="Silva T.M."/>
            <person name="Rodrigues V.D."/>
            <person name="Paulino L.C."/>
            <person name="Vicentini R."/>
            <person name="Ferraz L.F."/>
            <person name="Ottoboni L.M."/>
        </authorList>
    </citation>
    <scope>NUCLEOTIDE SEQUENCE [LARGE SCALE GENOMIC DNA]</scope>
    <source>
        <strain evidence="10 11">SO9-6</strain>
    </source>
</reference>
<feature type="transmembrane region" description="Helical" evidence="9">
    <location>
        <begin position="89"/>
        <end position="110"/>
    </location>
</feature>
<keyword evidence="5 9" id="KW-0812">Transmembrane</keyword>
<evidence type="ECO:0000256" key="8">
    <source>
        <dbReference type="SAM" id="MobiDB-lite"/>
    </source>
</evidence>
<feature type="region of interest" description="Disordered" evidence="8">
    <location>
        <begin position="1"/>
        <end position="20"/>
    </location>
</feature>
<feature type="transmembrane region" description="Helical" evidence="9">
    <location>
        <begin position="144"/>
        <end position="164"/>
    </location>
</feature>
<dbReference type="GO" id="GO:0042907">
    <property type="term" value="F:xanthine transmembrane transporter activity"/>
    <property type="evidence" value="ECO:0007669"/>
    <property type="project" value="TreeGrafter"/>
</dbReference>
<dbReference type="GO" id="GO:0005886">
    <property type="term" value="C:plasma membrane"/>
    <property type="evidence" value="ECO:0007669"/>
    <property type="project" value="UniProtKB-SubCell"/>
</dbReference>